<dbReference type="KEGG" id="apac:S7S_15310"/>
<dbReference type="STRING" id="391936.S7S_15310"/>
<feature type="domain" description="Arc-like DNA binding" evidence="1">
    <location>
        <begin position="14"/>
        <end position="58"/>
    </location>
</feature>
<evidence type="ECO:0000313" key="2">
    <source>
        <dbReference type="EMBL" id="AJD49474.1"/>
    </source>
</evidence>
<sequence>MDNRKASVQTRQEVEKFVVRLPKGIRGMISEISRINHRSMNSEIVARLEESLGLSAPVDGVSEAAPELYAVNGDHPRPDMQLTDEQTAAQQEERLLERFRRLSGDRRRALLELLR</sequence>
<dbReference type="GO" id="GO:0006355">
    <property type="term" value="P:regulation of DNA-templated transcription"/>
    <property type="evidence" value="ECO:0007669"/>
    <property type="project" value="InterPro"/>
</dbReference>
<accession>A0A0B4XME1</accession>
<protein>
    <submittedName>
        <fullName evidence="2">Putative transcriptional regulator</fullName>
    </submittedName>
</protein>
<dbReference type="Gene3D" id="1.10.1220.10">
    <property type="entry name" value="Met repressor-like"/>
    <property type="match status" value="1"/>
</dbReference>
<evidence type="ECO:0000259" key="1">
    <source>
        <dbReference type="Pfam" id="PF03869"/>
    </source>
</evidence>
<reference evidence="2 3" key="1">
    <citation type="journal article" date="2012" name="J. Bacteriol.">
        <title>Genome sequence of an alkane-degrading bacterium, Alcanivorax pacificus type strain W11-5, isolated from deep sea sediment.</title>
        <authorList>
            <person name="Lai Q."/>
            <person name="Shao Z."/>
        </authorList>
    </citation>
    <scope>NUCLEOTIDE SEQUENCE [LARGE SCALE GENOMIC DNA]</scope>
    <source>
        <strain evidence="2 3">W11-5</strain>
    </source>
</reference>
<dbReference type="GO" id="GO:0003677">
    <property type="term" value="F:DNA binding"/>
    <property type="evidence" value="ECO:0007669"/>
    <property type="project" value="InterPro"/>
</dbReference>
<dbReference type="Pfam" id="PF03869">
    <property type="entry name" value="Arc"/>
    <property type="match status" value="1"/>
</dbReference>
<name>A0A0B4XME1_9GAMM</name>
<dbReference type="EMBL" id="CP004387">
    <property type="protein sequence ID" value="AJD49474.1"/>
    <property type="molecule type" value="Genomic_DNA"/>
</dbReference>
<keyword evidence="3" id="KW-1185">Reference proteome</keyword>
<organism evidence="2 3">
    <name type="scientific">Isoalcanivorax pacificus W11-5</name>
    <dbReference type="NCBI Taxonomy" id="391936"/>
    <lineage>
        <taxon>Bacteria</taxon>
        <taxon>Pseudomonadati</taxon>
        <taxon>Pseudomonadota</taxon>
        <taxon>Gammaproteobacteria</taxon>
        <taxon>Oceanospirillales</taxon>
        <taxon>Alcanivoracaceae</taxon>
        <taxon>Isoalcanivorax</taxon>
    </lineage>
</organism>
<evidence type="ECO:0000313" key="3">
    <source>
        <dbReference type="Proteomes" id="UP000006764"/>
    </source>
</evidence>
<dbReference type="HOGENOM" id="CLU_148670_1_0_6"/>
<dbReference type="SUPFAM" id="SSF47598">
    <property type="entry name" value="Ribbon-helix-helix"/>
    <property type="match status" value="1"/>
</dbReference>
<dbReference type="InterPro" id="IPR010985">
    <property type="entry name" value="Ribbon_hlx_hlx"/>
</dbReference>
<proteinExistence type="predicted"/>
<dbReference type="InterPro" id="IPR005569">
    <property type="entry name" value="Arc_DNA-bd_dom"/>
</dbReference>
<dbReference type="Proteomes" id="UP000006764">
    <property type="component" value="Chromosome"/>
</dbReference>
<dbReference type="AlphaFoldDB" id="A0A0B4XME1"/>
<dbReference type="InterPro" id="IPR013321">
    <property type="entry name" value="Arc_rbn_hlx_hlx"/>
</dbReference>
<gene>
    <name evidence="2" type="ORF">S7S_15310</name>
</gene>
<dbReference type="RefSeq" id="WP_008733544.1">
    <property type="nucleotide sequence ID" value="NZ_CP004387.1"/>
</dbReference>
<dbReference type="OrthoDB" id="6890552at2"/>